<comment type="caution">
    <text evidence="3">The sequence shown here is derived from an EMBL/GenBank/DDBJ whole genome shotgun (WGS) entry which is preliminary data.</text>
</comment>
<dbReference type="EMBL" id="AOFI03000001">
    <property type="protein sequence ID" value="KAF4325981.1"/>
    <property type="molecule type" value="Genomic_DNA"/>
</dbReference>
<name>A0A8J4SIS6_9STRA</name>
<evidence type="ECO:0000259" key="2">
    <source>
        <dbReference type="PROSITE" id="PS51272"/>
    </source>
</evidence>
<accession>A0A8J4SIS6</accession>
<keyword evidence="1" id="KW-0175">Coiled coil</keyword>
<evidence type="ECO:0000313" key="3">
    <source>
        <dbReference type="EMBL" id="KAF4325981.1"/>
    </source>
</evidence>
<reference evidence="3" key="2">
    <citation type="submission" date="2020-02" db="EMBL/GenBank/DDBJ databases">
        <authorList>
            <person name="Studholme D.J."/>
        </authorList>
    </citation>
    <scope>NUCLEOTIDE SEQUENCE</scope>
    <source>
        <strain evidence="3">00238/432</strain>
    </source>
</reference>
<gene>
    <name evidence="3" type="ORF">G195_000002</name>
</gene>
<evidence type="ECO:0000313" key="4">
    <source>
        <dbReference type="Proteomes" id="UP000702964"/>
    </source>
</evidence>
<feature type="domain" description="SLH" evidence="2">
    <location>
        <begin position="1806"/>
        <end position="1875"/>
    </location>
</feature>
<organism evidence="3 4">
    <name type="scientific">Phytophthora kernoviae 00238/432</name>
    <dbReference type="NCBI Taxonomy" id="1284355"/>
    <lineage>
        <taxon>Eukaryota</taxon>
        <taxon>Sar</taxon>
        <taxon>Stramenopiles</taxon>
        <taxon>Oomycota</taxon>
        <taxon>Peronosporomycetes</taxon>
        <taxon>Peronosporales</taxon>
        <taxon>Peronosporaceae</taxon>
        <taxon>Phytophthora</taxon>
    </lineage>
</organism>
<evidence type="ECO:0000256" key="1">
    <source>
        <dbReference type="SAM" id="Coils"/>
    </source>
</evidence>
<proteinExistence type="predicted"/>
<feature type="coiled-coil region" evidence="1">
    <location>
        <begin position="563"/>
        <end position="590"/>
    </location>
</feature>
<reference evidence="3" key="1">
    <citation type="journal article" date="2015" name="Genom Data">
        <title>Draft genome sequences of Phytophthora kernoviae and Phytophthora ramorum lineage EU2 from Scotland.</title>
        <authorList>
            <person name="Sambles C."/>
            <person name="Schlenzig A."/>
            <person name="O'Neill P."/>
            <person name="Grant M."/>
            <person name="Studholme D.J."/>
        </authorList>
    </citation>
    <scope>NUCLEOTIDE SEQUENCE</scope>
    <source>
        <strain evidence="3">00238/432</strain>
    </source>
</reference>
<dbReference type="Proteomes" id="UP000702964">
    <property type="component" value="Unassembled WGS sequence"/>
</dbReference>
<dbReference type="InterPro" id="IPR001119">
    <property type="entry name" value="SLH_dom"/>
</dbReference>
<sequence length="1875" mass="208364">MLIKGAGKFMAKIPNCDDLVTIGTLNNMRLDIQLDMQDIEGGDSSVALDTLLRKKTIDITAESAKFDLNLVRLATGSKLREGISGSAYSMVTETFVVPSASPYQAKLTQVALASPKPKSFEGAVGGADLSADVTVTGQDVVFDMALAGKTVVIVYAAALAGITPDPDGFVWVLEEKHTVKQNGSDFTVDLVYGASLNVDPQISVRTLQGNKLLKKTTSSTPTEDQYVVSDGILKFNSALKDVNIYVNYKRNEVVDILDITTKDMPLTVHVVHDGQFEQKDGTIQGYQTELFQCRVKSNFTLDAQRQQASTHSVTLTVIDPERPDVIPKAGGIAEEVANQVEEQTPQVTAEEEKKTLTQEEADIREKVFFETDEQVRLRDGKTYYIPPLGLEQRIDAMRSSLSGLQSQVSRGAGSNLRQSLTNELNNLITGNGIVLEQLGSAGLTVKPETLQGILGKVENEINEELRTYVRNMHIEIDPNYAGGQQLPISKDGFNEINKEVAKVINLQIRNLVSAIQKKKSNLMKSETLDRLQITIGKETVIAFVNKIKQKIVSMLQNPDVADASDMKISKADLNKVIKEAKEKLLKAIDVEVPDMSGMEVADKVKRIPNELEQSLNEYVNKTVAGINTAMAGKMQIPLGDLSKKVKKILAQELDTTVDKLEALGTVDLGSIRGAGLKAQLERVAKTLDKKLSNNVQEEIDQLITAINDVQITPEPKLKHHLVNQINRINNALINKIREQVNVQVQSIIQEINKPEQIKMMRNLKLKDEYNQDKDGNPLGTTNMAGVESAVSDLQNFIRQQSMFYGTDYKQLYQEMTPTINKVSYALMNMAENVTKNAQLFVKLGDVLTNVLIGMMLLKGVKWGAGKIGANFERESARTSFLENVSGMNVDNSIKNMTRKEVGEMQKDPLLGGYLRDLNGLTEKQRKHYENYLDSNKVEVKDLPTLFSTMDEAKNWNPGKELTDDEKFDRTKQYNSRLSTRTELASVITPTLLSTLNSSTASRGVFDTQRASDTNYSELSNRMSQMSQGEFQGFENHLVDRQRNGLPPIDDIQKLNNAMDDYEKTQREAAASARQASPAFGDLSNAVRGMNSGMSSTASLKNGFKQFLKDIPDLSKGALVSVKNLAGGFAKMAMEIAGAIGLAQAAKGLTESYLSTDDERLLAQADDRDNDLKGMANKINAQAKGGWSWALNEATGFYYSTMNGISSLTNGTPSDFGLYEGDAMLDEMMNYFNFSGSREDFSKYLKQREAVGGQTVEEAVAEFNAKSGRAAETEKMRQKAISKQYEATKLKEAEDKRLQENAEKEYDEKYKEGAAQFSSIDSGSVLSRVSDRINEIKDTSQIDTLRALMGGMKTDSDEYIALRKKQTESMRQVLNEELAIIDKYIANAKAVMDSTDPESQEYADAKTAYDNLTSTRDKVASEGEVDILQQEWNTKQETYQGQVRKVNNSLSRIDLIAQAKELAAAYNMDTQSQEYLDTMKKITLNKLSQMKNELANLQAIQAIGDLSEDQATQVLQLQNTIANEQALIKEYNLASIGIGRAKIQDNSSERENELLELKLRTGNPDDSSSILRNKRIANAKEEVSEINQVIADLKAKLPSAGADETTKINAEIRDLQKQSLQAQLGILDEMKSTAGTFNMPNGVSAMSRYEYLTRGNTHNTTTIGTGDVTVNITLPNITNEDSVYKKKLFYDNGVQFTQVKAKLITEYKPPTPYLKTHVNQTLASSAGLVQNGTSHYNATLTMLFYSKKEYADWLQFIGSQHKYYDEKGTVYIGIVTGEPDIKTAEMETKYIVTIGMSLVRKQDFEYKYMTEFIDIENHWANKYIDNMQQLGLIATNWEADGESVVYFRPDEAATRAESITFLMRTYRHVDKLLRGY</sequence>
<feature type="coiled-coil region" evidence="1">
    <location>
        <begin position="1479"/>
        <end position="1533"/>
    </location>
</feature>
<dbReference type="PROSITE" id="PS51272">
    <property type="entry name" value="SLH"/>
    <property type="match status" value="1"/>
</dbReference>
<protein>
    <recommendedName>
        <fullName evidence="2">SLH domain-containing protein</fullName>
    </recommendedName>
</protein>